<evidence type="ECO:0000313" key="1">
    <source>
        <dbReference type="EMBL" id="KAL3614746.1"/>
    </source>
</evidence>
<proteinExistence type="predicted"/>
<protein>
    <submittedName>
        <fullName evidence="1">Uncharacterized protein</fullName>
    </submittedName>
</protein>
<name>A0ABD3BCE6_9LAMI</name>
<evidence type="ECO:0000313" key="2">
    <source>
        <dbReference type="Proteomes" id="UP001632038"/>
    </source>
</evidence>
<organism evidence="1 2">
    <name type="scientific">Castilleja foliolosa</name>
    <dbReference type="NCBI Taxonomy" id="1961234"/>
    <lineage>
        <taxon>Eukaryota</taxon>
        <taxon>Viridiplantae</taxon>
        <taxon>Streptophyta</taxon>
        <taxon>Embryophyta</taxon>
        <taxon>Tracheophyta</taxon>
        <taxon>Spermatophyta</taxon>
        <taxon>Magnoliopsida</taxon>
        <taxon>eudicotyledons</taxon>
        <taxon>Gunneridae</taxon>
        <taxon>Pentapetalae</taxon>
        <taxon>asterids</taxon>
        <taxon>lamiids</taxon>
        <taxon>Lamiales</taxon>
        <taxon>Orobanchaceae</taxon>
        <taxon>Pedicularideae</taxon>
        <taxon>Castillejinae</taxon>
        <taxon>Castilleja</taxon>
    </lineage>
</organism>
<keyword evidence="2" id="KW-1185">Reference proteome</keyword>
<gene>
    <name evidence="1" type="ORF">CASFOL_041503</name>
</gene>
<dbReference type="AlphaFoldDB" id="A0ABD3BCE6"/>
<dbReference type="EMBL" id="JAVIJP010000103">
    <property type="protein sequence ID" value="KAL3614746.1"/>
    <property type="molecule type" value="Genomic_DNA"/>
</dbReference>
<accession>A0ABD3BCE6</accession>
<comment type="caution">
    <text evidence="1">The sequence shown here is derived from an EMBL/GenBank/DDBJ whole genome shotgun (WGS) entry which is preliminary data.</text>
</comment>
<sequence>MLGDTLLHKVQCRLELLAESTFVCLASALSTQIQDDNIAKLNVSALNLNPIL</sequence>
<dbReference type="Proteomes" id="UP001632038">
    <property type="component" value="Unassembled WGS sequence"/>
</dbReference>
<reference evidence="2" key="1">
    <citation type="journal article" date="2024" name="IScience">
        <title>Strigolactones Initiate the Formation of Haustorium-like Structures in Castilleja.</title>
        <authorList>
            <person name="Buerger M."/>
            <person name="Peterson D."/>
            <person name="Chory J."/>
        </authorList>
    </citation>
    <scope>NUCLEOTIDE SEQUENCE [LARGE SCALE GENOMIC DNA]</scope>
</reference>